<dbReference type="PROSITE" id="PS01155">
    <property type="entry name" value="ENDONUCLEASE_III_2"/>
    <property type="match status" value="1"/>
</dbReference>
<dbReference type="InterPro" id="IPR011257">
    <property type="entry name" value="DNA_glycosylase"/>
</dbReference>
<keyword evidence="7" id="KW-0809">Transit peptide</keyword>
<feature type="region of interest" description="Disordered" evidence="15">
    <location>
        <begin position="405"/>
        <end position="463"/>
    </location>
</feature>
<evidence type="ECO:0000256" key="5">
    <source>
        <dbReference type="ARBA" id="ARBA00022763"/>
    </source>
</evidence>
<feature type="region of interest" description="Disordered" evidence="15">
    <location>
        <begin position="87"/>
        <end position="113"/>
    </location>
</feature>
<keyword evidence="11 14" id="KW-0456">Lyase</keyword>
<evidence type="ECO:0000256" key="14">
    <source>
        <dbReference type="HAMAP-Rule" id="MF_03183"/>
    </source>
</evidence>
<evidence type="ECO:0000256" key="1">
    <source>
        <dbReference type="ARBA" id="ARBA00001966"/>
    </source>
</evidence>
<dbReference type="InterPro" id="IPR023170">
    <property type="entry name" value="HhH_base_excis_C"/>
</dbReference>
<protein>
    <recommendedName>
        <fullName evidence="14">Endonuclease III homolog</fullName>
        <ecNumber evidence="14">3.2.2.-</ecNumber>
        <ecNumber evidence="14">4.2.99.18</ecNumber>
    </recommendedName>
    <alternativeName>
        <fullName evidence="14">Bifunctional DNA N-glycosylase/DNA-(apurinic or apyrimidinic site) lyase</fullName>
        <shortName evidence="14">DNA glycosylase/AP lyase</shortName>
    </alternativeName>
</protein>
<dbReference type="InterPro" id="IPR003265">
    <property type="entry name" value="HhH-GPD_domain"/>
</dbReference>
<dbReference type="SUPFAM" id="SSF48150">
    <property type="entry name" value="DNA-glycosylase"/>
    <property type="match status" value="1"/>
</dbReference>
<name>A0A9P6MML0_9FUNG</name>
<dbReference type="AlphaFoldDB" id="A0A9P6MML0"/>
<keyword evidence="3" id="KW-0004">4Fe-4S</keyword>
<dbReference type="PANTHER" id="PTHR43286:SF1">
    <property type="entry name" value="ENDONUCLEASE III-LIKE PROTEIN 1"/>
    <property type="match status" value="1"/>
</dbReference>
<evidence type="ECO:0000256" key="7">
    <source>
        <dbReference type="ARBA" id="ARBA00022946"/>
    </source>
</evidence>
<reference evidence="17" key="1">
    <citation type="journal article" date="2020" name="Fungal Divers.">
        <title>Resolving the Mortierellaceae phylogeny through synthesis of multi-gene phylogenetics and phylogenomics.</title>
        <authorList>
            <person name="Vandepol N."/>
            <person name="Liber J."/>
            <person name="Desiro A."/>
            <person name="Na H."/>
            <person name="Kennedy M."/>
            <person name="Barry K."/>
            <person name="Grigoriev I.V."/>
            <person name="Miller A.N."/>
            <person name="O'Donnell K."/>
            <person name="Stajich J.E."/>
            <person name="Bonito G."/>
        </authorList>
    </citation>
    <scope>NUCLEOTIDE SEQUENCE</scope>
    <source>
        <strain evidence="17">NRRL 2769</strain>
    </source>
</reference>
<comment type="similarity">
    <text evidence="2 14">Belongs to the Nth/MutY family.</text>
</comment>
<dbReference type="GO" id="GO:0005634">
    <property type="term" value="C:nucleus"/>
    <property type="evidence" value="ECO:0007669"/>
    <property type="project" value="UniProtKB-SubCell"/>
</dbReference>
<evidence type="ECO:0000259" key="16">
    <source>
        <dbReference type="SMART" id="SM00478"/>
    </source>
</evidence>
<evidence type="ECO:0000256" key="10">
    <source>
        <dbReference type="ARBA" id="ARBA00023204"/>
    </source>
</evidence>
<organism evidence="17 18">
    <name type="scientific">Entomortierella chlamydospora</name>
    <dbReference type="NCBI Taxonomy" id="101097"/>
    <lineage>
        <taxon>Eukaryota</taxon>
        <taxon>Fungi</taxon>
        <taxon>Fungi incertae sedis</taxon>
        <taxon>Mucoromycota</taxon>
        <taxon>Mortierellomycotina</taxon>
        <taxon>Mortierellomycetes</taxon>
        <taxon>Mortierellales</taxon>
        <taxon>Mortierellaceae</taxon>
        <taxon>Entomortierella</taxon>
    </lineage>
</organism>
<evidence type="ECO:0000256" key="9">
    <source>
        <dbReference type="ARBA" id="ARBA00023014"/>
    </source>
</evidence>
<feature type="region of interest" description="Disordered" evidence="15">
    <location>
        <begin position="1"/>
        <end position="64"/>
    </location>
</feature>
<feature type="compositionally biased region" description="Low complexity" evidence="15">
    <location>
        <begin position="94"/>
        <end position="105"/>
    </location>
</feature>
<evidence type="ECO:0000256" key="4">
    <source>
        <dbReference type="ARBA" id="ARBA00022723"/>
    </source>
</evidence>
<comment type="caution">
    <text evidence="14">Lacks conserved residue(s) required for the propagation of feature annotation.</text>
</comment>
<evidence type="ECO:0000256" key="6">
    <source>
        <dbReference type="ARBA" id="ARBA00022801"/>
    </source>
</evidence>
<feature type="compositionally biased region" description="Polar residues" evidence="15">
    <location>
        <begin position="19"/>
        <end position="39"/>
    </location>
</feature>
<dbReference type="OrthoDB" id="2099276at2759"/>
<keyword evidence="8" id="KW-0408">Iron</keyword>
<dbReference type="Pfam" id="PF00730">
    <property type="entry name" value="HhH-GPD"/>
    <property type="match status" value="1"/>
</dbReference>
<keyword evidence="14" id="KW-0496">Mitochondrion</keyword>
<dbReference type="GO" id="GO:0000703">
    <property type="term" value="F:oxidized pyrimidine nucleobase lesion DNA N-glycosylase activity"/>
    <property type="evidence" value="ECO:0007669"/>
    <property type="project" value="UniProtKB-UniRule"/>
</dbReference>
<dbReference type="Pfam" id="PF00633">
    <property type="entry name" value="HHH"/>
    <property type="match status" value="1"/>
</dbReference>
<keyword evidence="14" id="KW-0539">Nucleus</keyword>
<evidence type="ECO:0000256" key="11">
    <source>
        <dbReference type="ARBA" id="ARBA00023239"/>
    </source>
</evidence>
<proteinExistence type="inferred from homology"/>
<comment type="catalytic activity">
    <reaction evidence="13 14">
        <text>2'-deoxyribonucleotide-(2'-deoxyribose 5'-phosphate)-2'-deoxyribonucleotide-DNA = a 3'-end 2'-deoxyribonucleotide-(2,3-dehydro-2,3-deoxyribose 5'-phosphate)-DNA + a 5'-end 5'-phospho-2'-deoxyribonucleoside-DNA + H(+)</text>
        <dbReference type="Rhea" id="RHEA:66592"/>
        <dbReference type="Rhea" id="RHEA-COMP:13180"/>
        <dbReference type="Rhea" id="RHEA-COMP:16897"/>
        <dbReference type="Rhea" id="RHEA-COMP:17067"/>
        <dbReference type="ChEBI" id="CHEBI:15378"/>
        <dbReference type="ChEBI" id="CHEBI:136412"/>
        <dbReference type="ChEBI" id="CHEBI:157695"/>
        <dbReference type="ChEBI" id="CHEBI:167181"/>
        <dbReference type="EC" id="4.2.99.18"/>
    </reaction>
</comment>
<evidence type="ECO:0000256" key="2">
    <source>
        <dbReference type="ARBA" id="ARBA00008343"/>
    </source>
</evidence>
<evidence type="ECO:0000313" key="17">
    <source>
        <dbReference type="EMBL" id="KAG0007980.1"/>
    </source>
</evidence>
<dbReference type="GO" id="GO:0140078">
    <property type="term" value="F:class I DNA-(apurinic or apyrimidinic site) endonuclease activity"/>
    <property type="evidence" value="ECO:0007669"/>
    <property type="project" value="UniProtKB-EC"/>
</dbReference>
<dbReference type="Proteomes" id="UP000703661">
    <property type="component" value="Unassembled WGS sequence"/>
</dbReference>
<evidence type="ECO:0000256" key="8">
    <source>
        <dbReference type="ARBA" id="ARBA00023004"/>
    </source>
</evidence>
<keyword evidence="4" id="KW-0479">Metal-binding</keyword>
<evidence type="ECO:0000256" key="15">
    <source>
        <dbReference type="SAM" id="MobiDB-lite"/>
    </source>
</evidence>
<dbReference type="InterPro" id="IPR000445">
    <property type="entry name" value="HhH_motif"/>
</dbReference>
<dbReference type="CDD" id="cd00056">
    <property type="entry name" value="ENDO3c"/>
    <property type="match status" value="1"/>
</dbReference>
<dbReference type="EMBL" id="JAAAID010002093">
    <property type="protein sequence ID" value="KAG0007980.1"/>
    <property type="molecule type" value="Genomic_DNA"/>
</dbReference>
<dbReference type="GO" id="GO:0051539">
    <property type="term" value="F:4 iron, 4 sulfur cluster binding"/>
    <property type="evidence" value="ECO:0007669"/>
    <property type="project" value="UniProtKB-KW"/>
</dbReference>
<dbReference type="PANTHER" id="PTHR43286">
    <property type="entry name" value="ENDONUCLEASE III-LIKE PROTEIN 1"/>
    <property type="match status" value="1"/>
</dbReference>
<keyword evidence="9" id="KW-0411">Iron-sulfur</keyword>
<comment type="function">
    <text evidence="14">Bifunctional DNA N-glycosylase with associated apurinic/apyrimidinic (AP) lyase function that catalyzes the first step in base excision repair (BER), the primary repair pathway for the repair of oxidative DNA damage. The DNA N-glycosylase activity releases the damaged DNA base from DNA by cleaving the N-glycosidic bond, leaving an AP site. The AP lyase activity cleaves the phosphodiester bond 3' to the AP site by a beta-elimination. Primarily recognizes and repairs oxidative base damage of pyrimidines.</text>
</comment>
<dbReference type="EC" id="4.2.99.18" evidence="14"/>
<evidence type="ECO:0000256" key="12">
    <source>
        <dbReference type="ARBA" id="ARBA00023295"/>
    </source>
</evidence>
<dbReference type="InterPro" id="IPR003651">
    <property type="entry name" value="Endonuclease3_FeS-loop_motif"/>
</dbReference>
<dbReference type="HAMAP" id="MF_03183">
    <property type="entry name" value="Endonuclease_III_Nth"/>
    <property type="match status" value="1"/>
</dbReference>
<keyword evidence="18" id="KW-1185">Reference proteome</keyword>
<evidence type="ECO:0000313" key="18">
    <source>
        <dbReference type="Proteomes" id="UP000703661"/>
    </source>
</evidence>
<gene>
    <name evidence="17" type="primary">NTG2</name>
    <name evidence="14" type="synonym">NTH1</name>
    <name evidence="17" type="ORF">BGZ80_003996</name>
</gene>
<keyword evidence="12 14" id="KW-0326">Glycosidase</keyword>
<dbReference type="GO" id="GO:0006285">
    <property type="term" value="P:base-excision repair, AP site formation"/>
    <property type="evidence" value="ECO:0007669"/>
    <property type="project" value="UniProtKB-UniRule"/>
</dbReference>
<dbReference type="FunFam" id="1.10.340.30:FF:000005">
    <property type="entry name" value="Endonuclease III-like protein 1"/>
    <property type="match status" value="1"/>
</dbReference>
<keyword evidence="10 14" id="KW-0234">DNA repair</keyword>
<evidence type="ECO:0000256" key="3">
    <source>
        <dbReference type="ARBA" id="ARBA00022485"/>
    </source>
</evidence>
<feature type="domain" description="HhH-GPD" evidence="16">
    <location>
        <begin position="181"/>
        <end position="334"/>
    </location>
</feature>
<dbReference type="Gene3D" id="1.10.340.30">
    <property type="entry name" value="Hypothetical protein, domain 2"/>
    <property type="match status" value="1"/>
</dbReference>
<comment type="cofactor">
    <cofactor evidence="1">
        <name>[4Fe-4S] cluster</name>
        <dbReference type="ChEBI" id="CHEBI:49883"/>
    </cofactor>
</comment>
<dbReference type="SMART" id="SM00525">
    <property type="entry name" value="FES"/>
    <property type="match status" value="1"/>
</dbReference>
<comment type="subcellular location">
    <subcellularLocation>
        <location evidence="14">Nucleus</location>
    </subcellularLocation>
    <subcellularLocation>
        <location evidence="14">Mitochondrion</location>
    </subcellularLocation>
</comment>
<dbReference type="SMART" id="SM00478">
    <property type="entry name" value="ENDO3c"/>
    <property type="match status" value="1"/>
</dbReference>
<accession>A0A9P6MML0</accession>
<dbReference type="InterPro" id="IPR004036">
    <property type="entry name" value="Endonuclease-III-like_CS2"/>
</dbReference>
<dbReference type="EC" id="3.2.2.-" evidence="14"/>
<feature type="compositionally biased region" description="Basic and acidic residues" evidence="15">
    <location>
        <begin position="444"/>
        <end position="456"/>
    </location>
</feature>
<dbReference type="GO" id="GO:0005739">
    <property type="term" value="C:mitochondrion"/>
    <property type="evidence" value="ECO:0007669"/>
    <property type="project" value="UniProtKB-SubCell"/>
</dbReference>
<sequence length="463" mass="51326">MSTRSSSRLRLAKTKVEQAESTPATTSKRPSRSTDNFSATLAADVQPTLRSTRSTRRIVKNEDGEPDELTLARLKLEADEHRAALAAERRNKRNSAAMASRSNSSKIKEEDGSSVGGVVAKKSKYATKEPVGWEITLDRIREYRLANPAPVDTMGCERLAEVGEHIPPEVSRFQTLMSLVLSSQTKDTVTSVAIRRLQIELKGGLTIQSVLDVPSEELNKIISAVGFHNKKTIFMKQIAEICKTQYNGDIPETAEDLIALPGVGPKMAYLTLQVAWKKNLGIGVDTHVHRIANRLGWIKTEKDGPEATREALQSWLPKAHWREINYILVGFGQTLCLPRGPRCGECPVQDRCPSATGVIRPRKRAQTAIKSEIEEPFGQVEIHDIHSNIDKVAEETLNIANGEVKKETEEDKSPYFTSSDIDAVVKKEEEEESSNQESVLGENLHVDGRNLEKESADIEDLVT</sequence>
<dbReference type="Gene3D" id="1.10.1670.10">
    <property type="entry name" value="Helix-hairpin-Helix base-excision DNA repair enzymes (C-terminal)"/>
    <property type="match status" value="1"/>
</dbReference>
<keyword evidence="6 14" id="KW-0378">Hydrolase</keyword>
<evidence type="ECO:0000256" key="13">
    <source>
        <dbReference type="ARBA" id="ARBA00044632"/>
    </source>
</evidence>
<comment type="caution">
    <text evidence="17">The sequence shown here is derived from an EMBL/GenBank/DDBJ whole genome shotgun (WGS) entry which is preliminary data.</text>
</comment>
<keyword evidence="5 14" id="KW-0227">DNA damage</keyword>
<dbReference type="GO" id="GO:0003677">
    <property type="term" value="F:DNA binding"/>
    <property type="evidence" value="ECO:0007669"/>
    <property type="project" value="UniProtKB-UniRule"/>
</dbReference>
<dbReference type="InterPro" id="IPR030841">
    <property type="entry name" value="NTH1"/>
</dbReference>
<dbReference type="GO" id="GO:0006289">
    <property type="term" value="P:nucleotide-excision repair"/>
    <property type="evidence" value="ECO:0007669"/>
    <property type="project" value="TreeGrafter"/>
</dbReference>
<dbReference type="GO" id="GO:0046872">
    <property type="term" value="F:metal ion binding"/>
    <property type="evidence" value="ECO:0007669"/>
    <property type="project" value="UniProtKB-KW"/>
</dbReference>